<name>A0A2R3ZAE6_9FLAO</name>
<evidence type="ECO:0000313" key="1">
    <source>
        <dbReference type="EMBL" id="AVR47246.1"/>
    </source>
</evidence>
<protein>
    <recommendedName>
        <fullName evidence="3">Phage portal protein</fullName>
    </recommendedName>
</protein>
<reference evidence="2" key="1">
    <citation type="submission" date="2018-03" db="EMBL/GenBank/DDBJ databases">
        <title>Gramella fulva sp. nov., isolated from a dry surface of tidal flat.</title>
        <authorList>
            <person name="Hwang S.H."/>
            <person name="Hwang W.M."/>
            <person name="Kang K."/>
            <person name="Ahn T.-Y."/>
        </authorList>
    </citation>
    <scope>NUCLEOTIDE SEQUENCE [LARGE SCALE GENOMIC DNA]</scope>
    <source>
        <strain evidence="2">SH35</strain>
    </source>
</reference>
<evidence type="ECO:0000313" key="2">
    <source>
        <dbReference type="Proteomes" id="UP000241507"/>
    </source>
</evidence>
<keyword evidence="2" id="KW-1185">Reference proteome</keyword>
<gene>
    <name evidence="1" type="ORF">C7S20_19420</name>
</gene>
<dbReference type="Proteomes" id="UP000241507">
    <property type="component" value="Chromosome"/>
</dbReference>
<dbReference type="EMBL" id="CP028136">
    <property type="protein sequence ID" value="AVR47246.1"/>
    <property type="molecule type" value="Genomic_DNA"/>
</dbReference>
<accession>A0A2R3ZAE6</accession>
<sequence>MDLQAIIQKNIEKGTRHKHYDKVTNLAEMYEAFIMNEPYEDKDGKQVYPLNKYLRQFVRREDDELFEQRIKITKHYAPSICSALMKPFNKVVRSNRVVKLIDHKDDAVIKDMEEAMNKFYGEADNSGFDQFLRERYFPLVFTDPNAWVWVAFEKFDANKEKPYTFPVEYSSKAVINYSVDHDYTEWVLVKLSYSYIAKNDAEKTSDRYIIFGEDVAYEYKLIPDDIKESETFVKPDDTLWITEKDKKKFVVYNYEHKSGRVPLMRVGYRRDLSTKSETFVNPFHYEALPTLQELVKVTSELQLSITLHAFPKQVIYTEECDAKGCNGGLMMDGKTECQVCNGTGKKFHTTAADILRIPLPKSKNMDQVIDANKLSAYIDFPGGVLEFLDEYVDKLKKEIVRMVFNSETILQTQYAKTATEADIDVDSIYDTLHPFAEKYSELWMFFGKLTALYRSHKDVTIYHKFNSDYKFKSLKQLLEELKSASDSNAPSYIRESINNDITDIMYADDPAELSKLKIKNKHFPFPGKTDIEIQNIILNNLATRHHQVLYANFDNIFDQIEIEHKDFYNLAYVKQKDIVKKIVDAIIEELTPTTASFNLNNPTDV</sequence>
<dbReference type="RefSeq" id="WP_107014012.1">
    <property type="nucleotide sequence ID" value="NZ_CP028136.1"/>
</dbReference>
<organism evidence="1 2">
    <name type="scientific">Christiangramia fulva</name>
    <dbReference type="NCBI Taxonomy" id="2126553"/>
    <lineage>
        <taxon>Bacteria</taxon>
        <taxon>Pseudomonadati</taxon>
        <taxon>Bacteroidota</taxon>
        <taxon>Flavobacteriia</taxon>
        <taxon>Flavobacteriales</taxon>
        <taxon>Flavobacteriaceae</taxon>
        <taxon>Christiangramia</taxon>
    </lineage>
</organism>
<dbReference type="AlphaFoldDB" id="A0A2R3ZAE6"/>
<dbReference type="KEGG" id="grs:C7S20_19420"/>
<dbReference type="OrthoDB" id="1491832at2"/>
<proteinExistence type="predicted"/>
<evidence type="ECO:0008006" key="3">
    <source>
        <dbReference type="Google" id="ProtNLM"/>
    </source>
</evidence>